<feature type="region of interest" description="Disordered" evidence="1">
    <location>
        <begin position="183"/>
        <end position="221"/>
    </location>
</feature>
<protein>
    <submittedName>
        <fullName evidence="3">SpoIVB peptidase S55 domain protein</fullName>
    </submittedName>
</protein>
<evidence type="ECO:0000259" key="2">
    <source>
        <dbReference type="PROSITE" id="PS51494"/>
    </source>
</evidence>
<feature type="compositionally biased region" description="Low complexity" evidence="1">
    <location>
        <begin position="191"/>
        <end position="206"/>
    </location>
</feature>
<dbReference type="EMBL" id="VUNL01000014">
    <property type="protein sequence ID" value="MSV25709.1"/>
    <property type="molecule type" value="Genomic_DNA"/>
</dbReference>
<dbReference type="Proteomes" id="UP000430222">
    <property type="component" value="Unassembled WGS sequence"/>
</dbReference>
<keyword evidence="4" id="KW-1185">Reference proteome</keyword>
<name>A0A6I2UZ30_9FIRM</name>
<dbReference type="PROSITE" id="PS51494">
    <property type="entry name" value="SPOIVB"/>
    <property type="match status" value="1"/>
</dbReference>
<evidence type="ECO:0000256" key="1">
    <source>
        <dbReference type="SAM" id="MobiDB-lite"/>
    </source>
</evidence>
<dbReference type="Pfam" id="PF05580">
    <property type="entry name" value="Peptidase_S55"/>
    <property type="match status" value="1"/>
</dbReference>
<comment type="caution">
    <text evidence="3">The sequence shown here is derived from an EMBL/GenBank/DDBJ whole genome shotgun (WGS) entry which is preliminary data.</text>
</comment>
<dbReference type="InterPro" id="IPR009003">
    <property type="entry name" value="Peptidase_S1_PA"/>
</dbReference>
<dbReference type="InterPro" id="IPR008763">
    <property type="entry name" value="Peptidase_S55"/>
</dbReference>
<evidence type="ECO:0000313" key="4">
    <source>
        <dbReference type="Proteomes" id="UP000430222"/>
    </source>
</evidence>
<dbReference type="SUPFAM" id="SSF50494">
    <property type="entry name" value="Trypsin-like serine proteases"/>
    <property type="match status" value="1"/>
</dbReference>
<proteinExistence type="predicted"/>
<feature type="region of interest" description="Disordered" evidence="1">
    <location>
        <begin position="145"/>
        <end position="169"/>
    </location>
</feature>
<feature type="domain" description="Peptidase S55" evidence="2">
    <location>
        <begin position="1"/>
        <end position="134"/>
    </location>
</feature>
<organism evidence="3 4">
    <name type="scientific">Selenomonas montiformis</name>
    <dbReference type="NCBI Taxonomy" id="2652285"/>
    <lineage>
        <taxon>Bacteria</taxon>
        <taxon>Bacillati</taxon>
        <taxon>Bacillota</taxon>
        <taxon>Negativicutes</taxon>
        <taxon>Selenomonadales</taxon>
        <taxon>Selenomonadaceae</taxon>
        <taxon>Selenomonas</taxon>
    </lineage>
</organism>
<reference evidence="3 4" key="1">
    <citation type="submission" date="2019-08" db="EMBL/GenBank/DDBJ databases">
        <title>In-depth cultivation of the pig gut microbiome towards novel bacterial diversity and tailored functional studies.</title>
        <authorList>
            <person name="Wylensek D."/>
            <person name="Hitch T.C.A."/>
            <person name="Clavel T."/>
        </authorList>
    </citation>
    <scope>NUCLEOTIDE SEQUENCE [LARGE SCALE GENOMIC DNA]</scope>
    <source>
        <strain evidence="4">WCA-380-WT-3B3</strain>
    </source>
</reference>
<sequence length="657" mass="70107">MAAVFWSAQAASVLAMDPILPHDQVRPGMTGTAWTVVDSSGVRKDFQVDIVGTLDNGKGSQPMIMAKASGPVIEQTGGILQGMSGSPVYVGGRLVGAVAAGIKEMTPYTFFITPIDEMLPLWKMPDRKNQTHIHTIDLHKLAEEQAKKEAEQKKKQEERAGKGAGGKLTGDALIERAREALAEQKKKAAAEEAASPAAPSESAGKADSADAKESAAPAEKTAEPKSVLYFSGFNQAGLNFLQKQLDPQGTMKFLPMGAPVQADMNRTDYEASLAPGSAIGVAVAYGDFAVGATGTVTAVDGQKVLAFGHPFMHRGNVNYFMTDAKVVGTISGQSNGMKIANIGSIIGRISQDRATGIAGTIGTFPAVVPIRVKVRDASLARVDDYGARIAYDEDFLAQLSGGIAYAAMSKTSDNLSGSTAKVSFTIRTNAVKGGKVERNNMFYNAADVGQIAMAELMQAMTIISQNSDMESDIIDVQVQIDVDDTRRTASLISAVPDRKTARPGEVVNFTTTIKPWRKAKETMIIPYTVPENQPDGPLVLDIRGGGLVPATPIMVLQQSGLDVKSEDDAKLTAADRLKKLQESGRNNEIIIAPGPVQKQLSAHEQRRLAQEQARRKAASRKVTLLGAGEKKKTGESKFATNYIIDNVIHATLQIERK</sequence>
<dbReference type="AlphaFoldDB" id="A0A6I2UZ30"/>
<evidence type="ECO:0000313" key="3">
    <source>
        <dbReference type="EMBL" id="MSV25709.1"/>
    </source>
</evidence>
<accession>A0A6I2UZ30</accession>
<feature type="compositionally biased region" description="Basic and acidic residues" evidence="1">
    <location>
        <begin position="145"/>
        <end position="161"/>
    </location>
</feature>
<gene>
    <name evidence="3" type="ORF">FYJ78_11150</name>
</gene>